<dbReference type="InterPro" id="IPR000253">
    <property type="entry name" value="FHA_dom"/>
</dbReference>
<keyword evidence="9" id="KW-1185">Reference proteome</keyword>
<evidence type="ECO:0000313" key="8">
    <source>
        <dbReference type="EMBL" id="MBD7956949.1"/>
    </source>
</evidence>
<dbReference type="EMBL" id="JACSQP010000002">
    <property type="protein sequence ID" value="MBD7956949.1"/>
    <property type="molecule type" value="Genomic_DNA"/>
</dbReference>
<evidence type="ECO:0000259" key="6">
    <source>
        <dbReference type="PROSITE" id="PS50006"/>
    </source>
</evidence>
<dbReference type="PANTHER" id="PTHR22683:SF1">
    <property type="entry name" value="TYPE VII SECRETION SYSTEM PROTEIN ESSC"/>
    <property type="match status" value="1"/>
</dbReference>
<reference evidence="8 9" key="1">
    <citation type="submission" date="2020-08" db="EMBL/GenBank/DDBJ databases">
        <title>A Genomic Blueprint of the Chicken Gut Microbiome.</title>
        <authorList>
            <person name="Gilroy R."/>
            <person name="Ravi A."/>
            <person name="Getino M."/>
            <person name="Pursley I."/>
            <person name="Horton D.L."/>
            <person name="Alikhan N.-F."/>
            <person name="Baker D."/>
            <person name="Gharbi K."/>
            <person name="Hall N."/>
            <person name="Watson M."/>
            <person name="Adriaenssens E.M."/>
            <person name="Foster-Nyarko E."/>
            <person name="Jarju S."/>
            <person name="Secka A."/>
            <person name="Antonio M."/>
            <person name="Oren A."/>
            <person name="Chaudhuri R."/>
            <person name="La Ragione R.M."/>
            <person name="Hildebrand F."/>
            <person name="Pallen M.J."/>
        </authorList>
    </citation>
    <scope>NUCLEOTIDE SEQUENCE [LARGE SCALE GENOMIC DNA]</scope>
    <source>
        <strain evidence="8 9">Sa4CUA7</strain>
    </source>
</reference>
<dbReference type="CDD" id="cd01127">
    <property type="entry name" value="TrwB_TraG_TraD_VirD4"/>
    <property type="match status" value="1"/>
</dbReference>
<dbReference type="InterPro" id="IPR003593">
    <property type="entry name" value="AAA+_ATPase"/>
</dbReference>
<dbReference type="PROSITE" id="PS50006">
    <property type="entry name" value="FHA_DOMAIN"/>
    <property type="match status" value="1"/>
</dbReference>
<feature type="transmembrane region" description="Helical" evidence="5">
    <location>
        <begin position="262"/>
        <end position="279"/>
    </location>
</feature>
<keyword evidence="5" id="KW-0812">Transmembrane</keyword>
<evidence type="ECO:0000256" key="1">
    <source>
        <dbReference type="ARBA" id="ARBA00022553"/>
    </source>
</evidence>
<evidence type="ECO:0000256" key="5">
    <source>
        <dbReference type="SAM" id="Phobius"/>
    </source>
</evidence>
<dbReference type="InterPro" id="IPR032030">
    <property type="entry name" value="YscD_cytoplasmic_dom"/>
</dbReference>
<gene>
    <name evidence="8" type="ORF">H9651_04820</name>
</gene>
<dbReference type="Gene3D" id="3.40.50.300">
    <property type="entry name" value="P-loop containing nucleotide triphosphate hydrolases"/>
    <property type="match status" value="2"/>
</dbReference>
<feature type="domain" description="FHA" evidence="6">
    <location>
        <begin position="121"/>
        <end position="170"/>
    </location>
</feature>
<dbReference type="PANTHER" id="PTHR22683">
    <property type="entry name" value="SPORULATION PROTEIN RELATED"/>
    <property type="match status" value="1"/>
</dbReference>
<dbReference type="Proteomes" id="UP000648352">
    <property type="component" value="Unassembled WGS sequence"/>
</dbReference>
<feature type="binding site" evidence="4">
    <location>
        <begin position="1032"/>
        <end position="1039"/>
    </location>
    <ligand>
        <name>ATP</name>
        <dbReference type="ChEBI" id="CHEBI:30616"/>
    </ligand>
</feature>
<dbReference type="InterPro" id="IPR027417">
    <property type="entry name" value="P-loop_NTPase"/>
</dbReference>
<name>A0ABR8S0E2_9MICO</name>
<protein>
    <submittedName>
        <fullName evidence="8">FHA domain-containing protein</fullName>
    </submittedName>
</protein>
<dbReference type="SMART" id="SM00382">
    <property type="entry name" value="AAA"/>
    <property type="match status" value="2"/>
</dbReference>
<dbReference type="InterPro" id="IPR002543">
    <property type="entry name" value="FtsK_dom"/>
</dbReference>
<feature type="domain" description="FtsK" evidence="7">
    <location>
        <begin position="1015"/>
        <end position="1206"/>
    </location>
</feature>
<accession>A0ABR8S0E2</accession>
<dbReference type="Pfam" id="PF16697">
    <property type="entry name" value="Yop-YscD_cpl"/>
    <property type="match status" value="1"/>
</dbReference>
<dbReference type="InterPro" id="IPR008984">
    <property type="entry name" value="SMAD_FHA_dom_sf"/>
</dbReference>
<evidence type="ECO:0000256" key="4">
    <source>
        <dbReference type="PROSITE-ProRule" id="PRU00289"/>
    </source>
</evidence>
<keyword evidence="5" id="KW-0472">Membrane</keyword>
<keyword evidence="5" id="KW-1133">Transmembrane helix</keyword>
<dbReference type="Gene3D" id="2.60.200.20">
    <property type="match status" value="1"/>
</dbReference>
<keyword evidence="1" id="KW-0597">Phosphoprotein</keyword>
<evidence type="ECO:0000259" key="7">
    <source>
        <dbReference type="PROSITE" id="PS50901"/>
    </source>
</evidence>
<dbReference type="PROSITE" id="PS50901">
    <property type="entry name" value="FTSK"/>
    <property type="match status" value="2"/>
</dbReference>
<organism evidence="8 9">
    <name type="scientific">Microbacterium pullorum</name>
    <dbReference type="NCBI Taxonomy" id="2762236"/>
    <lineage>
        <taxon>Bacteria</taxon>
        <taxon>Bacillati</taxon>
        <taxon>Actinomycetota</taxon>
        <taxon>Actinomycetes</taxon>
        <taxon>Micrococcales</taxon>
        <taxon>Microbacteriaceae</taxon>
        <taxon>Microbacterium</taxon>
    </lineage>
</organism>
<sequence length="1506" mass="159727">MKIRATLRRPDGSTEDIALAAEPGVRVGEVADSLVARDPSGVYRDGAYAPGTVTLEAHAPAVGGASEVLDPDDTLADLAPASGVEIAVVALDDAPQVDVAYIEIVGGRFAGRRYAVPRGSTVIGRGADCGIVLDDPMVSNRHARLHVGRDRIELVDLNSANGIIVQGAPVARLEMQHGQEAELGSTVIRAAYLPSQIAQSSPIGEVRFTRSPSVEPRYVGRELEGADPPTPADPQPFPWAAAILPAIAGVAMFAATGRAITLIFVAISPLMMISTWATAKSQQRRKLKLEHARFVGQIERLSARLAREREEESRIRAREAVPLHEIYDAVQNRAPLVWTRRPEHWSFLQVRLGVGDVPTRNTVKETGNTDRAVPEQVTQLEELIASYELVPRTPAVEKLSDAGALGVAGDPAAVAAYGRALTAQLAGLHAPGDLVIGGLFGPGWAAQFADAKWLPHAMHSEAVFGGAPFADTASAAASLVSRLEEVLSARSPRGEEAPLQLGAIGDKQAALAAGAAVGSGSGPDGGYDGALPAIVVLISDDAPVDRARLIQVLERAAGRGVYPIWMAADTAALPAACRTFVDLAADGAASVGYVRLGLTIDPVEVEGLTVPQFAQFCRRLSSYVDAGSIAADTSDVPRSVPMLQLIGKEMATDPGAVVDRWEQNGSILSAATRAPSAPKLRAIVGQAASGAMHLDLRAQGPHALVGGTTGSGKSEFLQAWVLGMAAEYSPQRVTFLFVDYKGGAAFAECTALPHCVGLVTDLSPHLVRRALVSLRAELHHRETLFTRKKAKDILELEKRGDPDAPPALVIVIDEFAALVNEVPDFVDGVVDVAQRGRSLGIHLIMATQRPAGVIKDNLRANTNMRVALRMADEVDSDDVIGTKDAAGFDPAIPGRGAAKTGPGRLTVFQSAYTGGWSFVEEEAPEVEFESFAFGPPRRWEAPKGDTESAERDLGPNDQQRLVATMVAASKSASIAAPRRPWLDDLASVYDLTLLRQRTDEKLLLGVQDVPQRQAQDTVYFEPDDDGHLAIYGTGGAGKSSTLRTLAIAAGITPRGGPVEVYGLDFGSGGLRMLEAMPHVGAVIPADSGERVTRLFRMLKHELDRRGEAYAAVNAGTISQYRALAGRPDEARILVLIDGFPTFRSEYEAVTGRAEAYQVFQQIMTDGRSVGIHVALTADRGQAVPTALQSSIQKRVVLRLSDSDAYAMVGAPRDVLSAESPAGRAVVNGLETQIAVIAGAADPRAQAQAIGEFAEAMRRQGRTQAPPVRALPEVYGFDDLPRQVDGRPVLGLSGDTLDPIGFDPNGLFVVAGPPQSGRSNALRAMAEAVRRAHPGVRRYYIGSARSTLRDAVAWDDTAVDGGSASRLINDLLQDERGLEGVAVFLEGASEYATSLAEMPLSDFAKRVKRGDGLLVAEGETSDWTTSFGLLGDIKSSRRGVVLQPDTHDGEVVLKTAFPRLLKREFPAGRAMLAASGKTVRVHFPLVDSEPVPADGDYSPLAGQHALP</sequence>
<keyword evidence="2 4" id="KW-0547">Nucleotide-binding</keyword>
<dbReference type="RefSeq" id="WP_191717943.1">
    <property type="nucleotide sequence ID" value="NZ_JACSQP010000002.1"/>
</dbReference>
<keyword evidence="3 4" id="KW-0067">ATP-binding</keyword>
<dbReference type="SUPFAM" id="SSF49879">
    <property type="entry name" value="SMAD/FHA domain"/>
    <property type="match status" value="1"/>
</dbReference>
<dbReference type="InterPro" id="IPR050206">
    <property type="entry name" value="FtsK/SpoIIIE/SftA"/>
</dbReference>
<evidence type="ECO:0000313" key="9">
    <source>
        <dbReference type="Proteomes" id="UP000648352"/>
    </source>
</evidence>
<evidence type="ECO:0000256" key="3">
    <source>
        <dbReference type="ARBA" id="ARBA00022840"/>
    </source>
</evidence>
<evidence type="ECO:0000256" key="2">
    <source>
        <dbReference type="ARBA" id="ARBA00022741"/>
    </source>
</evidence>
<dbReference type="Pfam" id="PF01580">
    <property type="entry name" value="FtsK_SpoIIIE"/>
    <property type="match status" value="2"/>
</dbReference>
<proteinExistence type="predicted"/>
<feature type="domain" description="FtsK" evidence="7">
    <location>
        <begin position="689"/>
        <end position="877"/>
    </location>
</feature>
<dbReference type="CDD" id="cd00060">
    <property type="entry name" value="FHA"/>
    <property type="match status" value="1"/>
</dbReference>
<dbReference type="SMART" id="SM00240">
    <property type="entry name" value="FHA"/>
    <property type="match status" value="1"/>
</dbReference>
<comment type="caution">
    <text evidence="8">The sequence shown here is derived from an EMBL/GenBank/DDBJ whole genome shotgun (WGS) entry which is preliminary data.</text>
</comment>
<dbReference type="SUPFAM" id="SSF52540">
    <property type="entry name" value="P-loop containing nucleoside triphosphate hydrolases"/>
    <property type="match status" value="2"/>
</dbReference>
<feature type="binding site" evidence="4">
    <location>
        <begin position="707"/>
        <end position="714"/>
    </location>
    <ligand>
        <name>ATP</name>
        <dbReference type="ChEBI" id="CHEBI:30616"/>
    </ligand>
</feature>